<dbReference type="InterPro" id="IPR025402">
    <property type="entry name" value="DMP19_C"/>
</dbReference>
<dbReference type="EMBL" id="BORQ01000003">
    <property type="protein sequence ID" value="GIO31724.1"/>
    <property type="molecule type" value="Genomic_DNA"/>
</dbReference>
<protein>
    <recommendedName>
        <fullName evidence="1">DNA mimic protein DMP19 C-terminal domain-containing protein</fullName>
    </recommendedName>
</protein>
<evidence type="ECO:0000313" key="3">
    <source>
        <dbReference type="Proteomes" id="UP000679779"/>
    </source>
</evidence>
<proteinExistence type="predicted"/>
<evidence type="ECO:0000259" key="1">
    <source>
        <dbReference type="Pfam" id="PF14300"/>
    </source>
</evidence>
<reference evidence="2" key="1">
    <citation type="submission" date="2021-03" db="EMBL/GenBank/DDBJ databases">
        <title>Antimicrobial resistance genes in bacteria isolated from Japanese honey, and their potential for conferring macrolide and lincosamide resistance in the American foulbrood pathogen Paenibacillus larvae.</title>
        <authorList>
            <person name="Okamoto M."/>
            <person name="Kumagai M."/>
            <person name="Kanamori H."/>
            <person name="Takamatsu D."/>
        </authorList>
    </citation>
    <scope>NUCLEOTIDE SEQUENCE</scope>
    <source>
        <strain evidence="2">J2TS6</strain>
    </source>
</reference>
<name>A0A919XHB7_9BACL</name>
<keyword evidence="3" id="KW-1185">Reference proteome</keyword>
<dbReference type="Proteomes" id="UP000679779">
    <property type="component" value="Unassembled WGS sequence"/>
</dbReference>
<dbReference type="AlphaFoldDB" id="A0A919XHB7"/>
<sequence>MSGEEIVGQIALRIYDEEFACLREEVGSIPEVLWDILLLIDLDTELAMNGIRVFLENSSGRHLDKTIEALERIRSRNDLNVKKNIKHILAEYGVRTDKLRANVNLLAEYEVANPTKTHGAAIQQVLERVEKEAEHLYLYRGDENLFDLLFTYVEANQTRLIEEIGAMTDLQV</sequence>
<feature type="domain" description="DNA mimic protein DMP19 C-terminal" evidence="1">
    <location>
        <begin position="28"/>
        <end position="156"/>
    </location>
</feature>
<evidence type="ECO:0000313" key="2">
    <source>
        <dbReference type="EMBL" id="GIO31724.1"/>
    </source>
</evidence>
<organism evidence="2 3">
    <name type="scientific">Paenibacillus albilobatus</name>
    <dbReference type="NCBI Taxonomy" id="2716884"/>
    <lineage>
        <taxon>Bacteria</taxon>
        <taxon>Bacillati</taxon>
        <taxon>Bacillota</taxon>
        <taxon>Bacilli</taxon>
        <taxon>Bacillales</taxon>
        <taxon>Paenibacillaceae</taxon>
        <taxon>Paenibacillus</taxon>
    </lineage>
</organism>
<gene>
    <name evidence="2" type="ORF">J2TS6_28650</name>
</gene>
<dbReference type="RefSeq" id="WP_160042627.1">
    <property type="nucleotide sequence ID" value="NZ_BORQ01000003.1"/>
</dbReference>
<accession>A0A919XHB7</accession>
<comment type="caution">
    <text evidence="2">The sequence shown here is derived from an EMBL/GenBank/DDBJ whole genome shotgun (WGS) entry which is preliminary data.</text>
</comment>
<dbReference type="Pfam" id="PF14300">
    <property type="entry name" value="DMP19"/>
    <property type="match status" value="1"/>
</dbReference>